<keyword evidence="5" id="KW-1185">Reference proteome</keyword>
<feature type="region of interest" description="Disordered" evidence="1">
    <location>
        <begin position="17"/>
        <end position="47"/>
    </location>
</feature>
<dbReference type="InterPro" id="IPR036779">
    <property type="entry name" value="LysM_dom_sf"/>
</dbReference>
<dbReference type="PROSITE" id="PS51782">
    <property type="entry name" value="LYSM"/>
    <property type="match status" value="1"/>
</dbReference>
<evidence type="ECO:0000256" key="2">
    <source>
        <dbReference type="SAM" id="Phobius"/>
    </source>
</evidence>
<sequence>MRKIITRCVTMKAVQIKEDEGRSNKQSSDKKNQLPSRQEFHRKKKKSRKTKQRPFLLIRTLLIFFVFIVIGAFSYFYFGLSSKIENVGGKWVSGEESAYEEFEYEIGSNEEDASSEINSSKENKQEENETESVIIEQEEENDQLNPAADQKVEEKGQHEGQETANNYQSSDSKGQQIDSDLNAKEREVIHIVQKGETLFRISMKYYESRNGEEIIRERNNLRENEIYEGQKLVIPLQ</sequence>
<dbReference type="Pfam" id="PF01476">
    <property type="entry name" value="LysM"/>
    <property type="match status" value="1"/>
</dbReference>
<feature type="compositionally biased region" description="Polar residues" evidence="1">
    <location>
        <begin position="162"/>
        <end position="178"/>
    </location>
</feature>
<name>A0A366XZV2_9BACI</name>
<feature type="compositionally biased region" description="Acidic residues" evidence="1">
    <location>
        <begin position="104"/>
        <end position="114"/>
    </location>
</feature>
<dbReference type="SMART" id="SM00257">
    <property type="entry name" value="LysM"/>
    <property type="match status" value="1"/>
</dbReference>
<feature type="compositionally biased region" description="Basic and acidic residues" evidence="1">
    <location>
        <begin position="17"/>
        <end position="32"/>
    </location>
</feature>
<evidence type="ECO:0000313" key="4">
    <source>
        <dbReference type="EMBL" id="RBW70319.1"/>
    </source>
</evidence>
<dbReference type="OrthoDB" id="2583609at2"/>
<accession>A0A366XZV2</accession>
<feature type="domain" description="LysM" evidence="3">
    <location>
        <begin position="188"/>
        <end position="234"/>
    </location>
</feature>
<dbReference type="SUPFAM" id="SSF54106">
    <property type="entry name" value="LysM domain"/>
    <property type="match status" value="1"/>
</dbReference>
<feature type="transmembrane region" description="Helical" evidence="2">
    <location>
        <begin position="56"/>
        <end position="78"/>
    </location>
</feature>
<feature type="region of interest" description="Disordered" evidence="1">
    <location>
        <begin position="104"/>
        <end position="178"/>
    </location>
</feature>
<feature type="compositionally biased region" description="Basic and acidic residues" evidence="1">
    <location>
        <begin position="150"/>
        <end position="161"/>
    </location>
</feature>
<dbReference type="EMBL" id="QOCW01000005">
    <property type="protein sequence ID" value="RBW70319.1"/>
    <property type="molecule type" value="Genomic_DNA"/>
</dbReference>
<gene>
    <name evidence="4" type="ORF">DS031_07045</name>
</gene>
<dbReference type="CDD" id="cd00118">
    <property type="entry name" value="LysM"/>
    <property type="match status" value="1"/>
</dbReference>
<comment type="caution">
    <text evidence="4">The sequence shown here is derived from an EMBL/GenBank/DDBJ whole genome shotgun (WGS) entry which is preliminary data.</text>
</comment>
<dbReference type="AlphaFoldDB" id="A0A366XZV2"/>
<dbReference type="InterPro" id="IPR018392">
    <property type="entry name" value="LysM"/>
</dbReference>
<dbReference type="Gene3D" id="3.10.350.10">
    <property type="entry name" value="LysM domain"/>
    <property type="match status" value="1"/>
</dbReference>
<keyword evidence="2" id="KW-0472">Membrane</keyword>
<reference evidence="4 5" key="1">
    <citation type="submission" date="2018-07" db="EMBL/GenBank/DDBJ databases">
        <title>Lottiidibacillus patelloidae gen. nov., sp. nov., isolated from the intestinal tract of a marine limpet and the reclassification of B. taeanensis BH030017T, B. algicola KMM 3737T and B. hwajinpoensis SW-72T as genus Lottiidibacillus.</title>
        <authorList>
            <person name="Liu R."/>
            <person name="Huang Z."/>
        </authorList>
    </citation>
    <scope>NUCLEOTIDE SEQUENCE [LARGE SCALE GENOMIC DNA]</scope>
    <source>
        <strain evidence="4 5">BH030017</strain>
    </source>
</reference>
<dbReference type="Proteomes" id="UP000253314">
    <property type="component" value="Unassembled WGS sequence"/>
</dbReference>
<protein>
    <recommendedName>
        <fullName evidence="3">LysM domain-containing protein</fullName>
    </recommendedName>
</protein>
<proteinExistence type="predicted"/>
<evidence type="ECO:0000256" key="1">
    <source>
        <dbReference type="SAM" id="MobiDB-lite"/>
    </source>
</evidence>
<keyword evidence="2" id="KW-0812">Transmembrane</keyword>
<evidence type="ECO:0000313" key="5">
    <source>
        <dbReference type="Proteomes" id="UP000253314"/>
    </source>
</evidence>
<keyword evidence="2" id="KW-1133">Transmembrane helix</keyword>
<organism evidence="4 5">
    <name type="scientific">Bacillus taeanensis</name>
    <dbReference type="NCBI Taxonomy" id="273032"/>
    <lineage>
        <taxon>Bacteria</taxon>
        <taxon>Bacillati</taxon>
        <taxon>Bacillota</taxon>
        <taxon>Bacilli</taxon>
        <taxon>Bacillales</taxon>
        <taxon>Bacillaceae</taxon>
        <taxon>Bacillus</taxon>
    </lineage>
</organism>
<evidence type="ECO:0000259" key="3">
    <source>
        <dbReference type="PROSITE" id="PS51782"/>
    </source>
</evidence>